<sequence length="1180" mass="134045">MTALNELNEWTAFVFKSRRDVLRGSPLWAYKITDQELDNLQTILQRLFSTTNASLLFNRHTSCLACPLVLYISTWLQRNTRTRPTWESVTSSICLDYNTSSRALLVDCVKAGLKTLGITIHFAQNYRYLDTLYCHGGFPRADLLGMSHSHLIEYFENVLDDFATFSYSSSVTDIAQKKLSDLPETLRQQPFAELASSLISYLIELRDRFQLYETSDPLASLEMKSPNWRDQIPFLVIDEEAERLIYKLVKRTSEVVRRSQNPVRLKRYLTERDNIFNLVSEIYVNHTIHPSDLNRVFSVQSLPNFFELVTITEEGKRHKAASFSFKTGANPRWIVSVISNAVTGDAAAGELKYELYSDGECVCAGTYRNGDRLDEHAPWSFEVDSQNHNYIGSASLRSTQSTLLIASCLEPIGCSKDAKVKSIGNVSSVARNLYQVEGHVRIPSTFGDFHVRTNANQLKCEDVNVKGRVFLDVISDKPVYIGKPNLVIDESKTDAILNKNEFFWVNGKGVSRPYFEVKDSCGIGAIVRAIEGEVVWIHQCVYLHEAFNVELIHNGKGDFEVKFSGLENAKVGLVSSQTASMVGEPEDIAGFTFLEIKLTDLLADSVEFNLFWLDNPDTIVKLKLPVDLNAISLLTRSGHLYRDNDSGALTAEDLINCTFKLKSDTEMLRVKADLISDGKLQTTVSKEFALTASGTYKTLQTREVANLALRLFRHGINPEDAVRLTFFLNGQIMESQLPWISRFKYSPEIRGKSAFIRKSLHLIKDFKNWNLKLSPTWDLTSDGYLLECIDRHGDYIEIPLPEIAEYGRWLLWAPGQNSIKPTVIEFEIPLVRQKVENLGALAQALKSAFHSSQGISDYDERLKVDSIQYAIKYLKKVERKGAVDYSTLDRVLSKMANDADHEGWQYFDSLIDLINEIEPANFHALTRLMAYPSCLTLFLLRNKTKFHKVWELADYLPFEWTLISIQDWIKAIKIVKQKNELLLEGVRRAAPAIYAEVQRGLFHDLISKGAYFAILVDIALVTYTPDKQLWANKACRNTNSFIGNQFLEARNKLFERHQHKLMSISQSVKKDLELIECTEKYWPVSSLPSDLRGFFKSQLASEKNDVVKRAHKLTVDLTLKVAFYNLGVFQRPLPTWAMSSLSFALSQLQQFDRGWMQEVMSLAAGAAYSAFCNSEITVVG</sequence>
<reference evidence="1 2" key="1">
    <citation type="submission" date="2021-10" db="EMBL/GenBank/DDBJ databases">
        <title>Alishewanella koreense sp. nov. isolated from seawater of southwestern coast in South Korea and the proposal for the reclassification of Rheinheimera perlucida and Rheinheimera tuosuensis as Arsukibacterium perlucida and Arsukibacterium tuosuensis.</title>
        <authorList>
            <person name="Kim K.H."/>
            <person name="Ruan W."/>
            <person name="Kim K.R."/>
            <person name="Baek J.H."/>
            <person name="Jeon C.O."/>
        </authorList>
    </citation>
    <scope>NUCLEOTIDE SEQUENCE [LARGE SCALE GENOMIC DNA]</scope>
    <source>
        <strain evidence="1 2">16-MA</strain>
    </source>
</reference>
<evidence type="ECO:0000313" key="1">
    <source>
        <dbReference type="EMBL" id="MCB5226655.1"/>
    </source>
</evidence>
<dbReference type="InterPro" id="IPR047879">
    <property type="entry name" value="YjiT"/>
</dbReference>
<dbReference type="EMBL" id="JAEINI020000004">
    <property type="protein sequence ID" value="MCB5226655.1"/>
    <property type="molecule type" value="Genomic_DNA"/>
</dbReference>
<protein>
    <submittedName>
        <fullName evidence="1">STY4851/ECs_5259 family protein</fullName>
    </submittedName>
</protein>
<organism evidence="1 2">
    <name type="scientific">Alishewanella maricola</name>
    <dbReference type="NCBI Taxonomy" id="2795740"/>
    <lineage>
        <taxon>Bacteria</taxon>
        <taxon>Pseudomonadati</taxon>
        <taxon>Pseudomonadota</taxon>
        <taxon>Gammaproteobacteria</taxon>
        <taxon>Alteromonadales</taxon>
        <taxon>Alteromonadaceae</taxon>
        <taxon>Alishewanella</taxon>
    </lineage>
</organism>
<gene>
    <name evidence="1" type="ORF">JAO78_007470</name>
</gene>
<keyword evidence="2" id="KW-1185">Reference proteome</keyword>
<dbReference type="NCBIfam" id="NF038336">
    <property type="entry name" value="YjiT_fam"/>
    <property type="match status" value="1"/>
</dbReference>
<comment type="caution">
    <text evidence="1">The sequence shown here is derived from an EMBL/GenBank/DDBJ whole genome shotgun (WGS) entry which is preliminary data.</text>
</comment>
<dbReference type="Proteomes" id="UP000633814">
    <property type="component" value="Unassembled WGS sequence"/>
</dbReference>
<name>A0ABS8C3U1_9ALTE</name>
<proteinExistence type="predicted"/>
<accession>A0ABS8C3U1</accession>
<evidence type="ECO:0000313" key="2">
    <source>
        <dbReference type="Proteomes" id="UP000633814"/>
    </source>
</evidence>
<dbReference type="RefSeq" id="WP_226750752.1">
    <property type="nucleotide sequence ID" value="NZ_JAEINI020000004.1"/>
</dbReference>